<keyword evidence="2" id="KW-1185">Reference proteome</keyword>
<dbReference type="PANTHER" id="PTHR14389">
    <property type="entry name" value="SI:CH1073-475A24.1"/>
    <property type="match status" value="1"/>
</dbReference>
<protein>
    <recommendedName>
        <fullName evidence="3">Serine protease</fullName>
    </recommendedName>
</protein>
<organism evidence="1 2">
    <name type="scientific">Pelobates cultripes</name>
    <name type="common">Western spadefoot toad</name>
    <dbReference type="NCBI Taxonomy" id="61616"/>
    <lineage>
        <taxon>Eukaryota</taxon>
        <taxon>Metazoa</taxon>
        <taxon>Chordata</taxon>
        <taxon>Craniata</taxon>
        <taxon>Vertebrata</taxon>
        <taxon>Euteleostomi</taxon>
        <taxon>Amphibia</taxon>
        <taxon>Batrachia</taxon>
        <taxon>Anura</taxon>
        <taxon>Pelobatoidea</taxon>
        <taxon>Pelobatidae</taxon>
        <taxon>Pelobates</taxon>
    </lineage>
</organism>
<accession>A0AAD1RUL1</accession>
<dbReference type="InterPro" id="IPR043504">
    <property type="entry name" value="Peptidase_S1_PA_chymotrypsin"/>
</dbReference>
<gene>
    <name evidence="1" type="ORF">PECUL_23A039230</name>
</gene>
<dbReference type="AlphaFoldDB" id="A0AAD1RUL1"/>
<dbReference type="EMBL" id="OW240914">
    <property type="protein sequence ID" value="CAH2278489.1"/>
    <property type="molecule type" value="Genomic_DNA"/>
</dbReference>
<evidence type="ECO:0000313" key="2">
    <source>
        <dbReference type="Proteomes" id="UP001295444"/>
    </source>
</evidence>
<sequence length="647" mass="72604">MYSCTSPKSLPTISADGGSGNKAIRARNSAVNSPTIWPTTIYPYAQILMHILSMGCSSSSTATLSFISFRLASAGLKPYQKLDNVSNLKKESGDPSKPVFSFKWANGNIRGGQVISKQESDPLMDGLKDSPKFRKKYKASWYLRIHASKLDAMVNPHVPLGALPEGEQFELRQRKIQLPKFPNYTEGSDGILFRVANKGQTEGGAVRTILHHDLYCPGDKKLGVFGYKNQTIKDAIVADGRFKIDFYSGFILKGGKGEEEYENHMQLSCLQDNYKQYTYTIVFPPGEPCKPNLPSATHSVIDDQESQENRISYTQLPQSQARYEEFTKDFRQYYRNKKSWEIVKENFSNDITSKPITLASTHRLLTQHLDSVGLIKYQGCDTIIGTCFLLTGSLVITCNHVVRDILKYTDSIQNCCIIFNYESDADKQIDYPVINEITSNTELDFAILQLGNLPGETPPRGLLEYLELPPANGAVSIIGHPKNQFKMIDLCSVISYGLRNTIIQNSPFLHLATKDTFQEMRDPNLVTYDTCFYSGSSGSPVFNAFGKLVAMHTGGYVVHLFNKKTSIIEYGRSLFDVIVCAAVEREELCSAFKELADRNEDLKTKIHDLPKHALYLQPFIRQLLQLWESETDLIPTSDSSQTSMDTD</sequence>
<dbReference type="PANTHER" id="PTHR14389:SF3">
    <property type="entry name" value="PROTEIN FAM111A-LIKE"/>
    <property type="match status" value="1"/>
</dbReference>
<name>A0AAD1RUL1_PELCU</name>
<dbReference type="InterPro" id="IPR009003">
    <property type="entry name" value="Peptidase_S1_PA"/>
</dbReference>
<evidence type="ECO:0000313" key="1">
    <source>
        <dbReference type="EMBL" id="CAH2278489.1"/>
    </source>
</evidence>
<dbReference type="Pfam" id="PF13365">
    <property type="entry name" value="Trypsin_2"/>
    <property type="match status" value="1"/>
</dbReference>
<evidence type="ECO:0008006" key="3">
    <source>
        <dbReference type="Google" id="ProtNLM"/>
    </source>
</evidence>
<proteinExistence type="predicted"/>
<reference evidence="1" key="1">
    <citation type="submission" date="2022-03" db="EMBL/GenBank/DDBJ databases">
        <authorList>
            <person name="Alioto T."/>
            <person name="Alioto T."/>
            <person name="Gomez Garrido J."/>
        </authorList>
    </citation>
    <scope>NUCLEOTIDE SEQUENCE</scope>
</reference>
<dbReference type="SUPFAM" id="SSF50494">
    <property type="entry name" value="Trypsin-like serine proteases"/>
    <property type="match status" value="1"/>
</dbReference>
<dbReference type="Gene3D" id="2.40.10.10">
    <property type="entry name" value="Trypsin-like serine proteases"/>
    <property type="match status" value="2"/>
</dbReference>
<dbReference type="Proteomes" id="UP001295444">
    <property type="component" value="Chromosome 03"/>
</dbReference>